<evidence type="ECO:0000256" key="2">
    <source>
        <dbReference type="ARBA" id="ARBA00022676"/>
    </source>
</evidence>
<proteinExistence type="inferred from homology"/>
<comment type="similarity">
    <text evidence="1 4">Belongs to the UDP-glycosyltransferase family.</text>
</comment>
<dbReference type="SUPFAM" id="SSF53756">
    <property type="entry name" value="UDP-Glycosyltransferase/glycogen phosphorylase"/>
    <property type="match status" value="1"/>
</dbReference>
<evidence type="ECO:0000313" key="6">
    <source>
        <dbReference type="Proteomes" id="UP000634136"/>
    </source>
</evidence>
<dbReference type="InterPro" id="IPR035595">
    <property type="entry name" value="UDP_glycos_trans_CS"/>
</dbReference>
<dbReference type="GO" id="GO:0008194">
    <property type="term" value="F:UDP-glycosyltransferase activity"/>
    <property type="evidence" value="ECO:0007669"/>
    <property type="project" value="InterPro"/>
</dbReference>
<comment type="caution">
    <text evidence="5">The sequence shown here is derived from an EMBL/GenBank/DDBJ whole genome shotgun (WGS) entry which is preliminary data.</text>
</comment>
<name>A0A835CJN4_9FABA</name>
<dbReference type="InterPro" id="IPR002213">
    <property type="entry name" value="UDP_glucos_trans"/>
</dbReference>
<evidence type="ECO:0000256" key="1">
    <source>
        <dbReference type="ARBA" id="ARBA00009995"/>
    </source>
</evidence>
<dbReference type="PROSITE" id="PS00375">
    <property type="entry name" value="UDPGT"/>
    <property type="match status" value="1"/>
</dbReference>
<reference evidence="5" key="1">
    <citation type="submission" date="2020-09" db="EMBL/GenBank/DDBJ databases">
        <title>Genome-Enabled Discovery of Anthraquinone Biosynthesis in Senna tora.</title>
        <authorList>
            <person name="Kang S.-H."/>
            <person name="Pandey R.P."/>
            <person name="Lee C.-M."/>
            <person name="Sim J.-S."/>
            <person name="Jeong J.-T."/>
            <person name="Choi B.-S."/>
            <person name="Jung M."/>
            <person name="Ginzburg D."/>
            <person name="Zhao K."/>
            <person name="Won S.Y."/>
            <person name="Oh T.-J."/>
            <person name="Yu Y."/>
            <person name="Kim N.-H."/>
            <person name="Lee O.R."/>
            <person name="Lee T.-H."/>
            <person name="Bashyal P."/>
            <person name="Kim T.-S."/>
            <person name="Lee W.-H."/>
            <person name="Kawkins C."/>
            <person name="Kim C.-K."/>
            <person name="Kim J.S."/>
            <person name="Ahn B.O."/>
            <person name="Rhee S.Y."/>
            <person name="Sohng J.K."/>
        </authorList>
    </citation>
    <scope>NUCLEOTIDE SEQUENCE</scope>
    <source>
        <tissue evidence="5">Leaf</tissue>
    </source>
</reference>
<dbReference type="Proteomes" id="UP000634136">
    <property type="component" value="Unassembled WGS sequence"/>
</dbReference>
<organism evidence="5 6">
    <name type="scientific">Senna tora</name>
    <dbReference type="NCBI Taxonomy" id="362788"/>
    <lineage>
        <taxon>Eukaryota</taxon>
        <taxon>Viridiplantae</taxon>
        <taxon>Streptophyta</taxon>
        <taxon>Embryophyta</taxon>
        <taxon>Tracheophyta</taxon>
        <taxon>Spermatophyta</taxon>
        <taxon>Magnoliopsida</taxon>
        <taxon>eudicotyledons</taxon>
        <taxon>Gunneridae</taxon>
        <taxon>Pentapetalae</taxon>
        <taxon>rosids</taxon>
        <taxon>fabids</taxon>
        <taxon>Fabales</taxon>
        <taxon>Fabaceae</taxon>
        <taxon>Caesalpinioideae</taxon>
        <taxon>Cassia clade</taxon>
        <taxon>Senna</taxon>
    </lineage>
</organism>
<keyword evidence="2 4" id="KW-0328">Glycosyltransferase</keyword>
<accession>A0A835CJN4</accession>
<dbReference type="OrthoDB" id="1739857at2759"/>
<dbReference type="EMBL" id="JAAIUW010000001">
    <property type="protein sequence ID" value="KAF7844784.1"/>
    <property type="molecule type" value="Genomic_DNA"/>
</dbReference>
<keyword evidence="3 4" id="KW-0808">Transferase</keyword>
<dbReference type="Gene3D" id="3.40.50.2000">
    <property type="entry name" value="Glycogen Phosphorylase B"/>
    <property type="match status" value="1"/>
</dbReference>
<dbReference type="Pfam" id="PF00201">
    <property type="entry name" value="UDPGT"/>
    <property type="match status" value="1"/>
</dbReference>
<protein>
    <submittedName>
        <fullName evidence="5">Hydroquinone glucosyltransferase-like</fullName>
    </submittedName>
</protein>
<keyword evidence="6" id="KW-1185">Reference proteome</keyword>
<dbReference type="AlphaFoldDB" id="A0A835CJN4"/>
<evidence type="ECO:0000313" key="5">
    <source>
        <dbReference type="EMBL" id="KAF7844784.1"/>
    </source>
</evidence>
<evidence type="ECO:0000256" key="3">
    <source>
        <dbReference type="ARBA" id="ARBA00022679"/>
    </source>
</evidence>
<dbReference type="PANTHER" id="PTHR48046:SF1">
    <property type="entry name" value="GLYCOSYLTRANSFERASE-RELATED"/>
    <property type="match status" value="1"/>
</dbReference>
<gene>
    <name evidence="5" type="ORF">G2W53_001689</name>
</gene>
<sequence length="58" mass="6394">MVVPSWAPQVQVLSHKATGGFLSHCGWGSTLESVVYGLPIVAWPLFAEQRMIATMLYM</sequence>
<dbReference type="PANTHER" id="PTHR48046">
    <property type="entry name" value="UDP-GLYCOSYLTRANSFERASE 72E1"/>
    <property type="match status" value="1"/>
</dbReference>
<evidence type="ECO:0000256" key="4">
    <source>
        <dbReference type="RuleBase" id="RU003718"/>
    </source>
</evidence>